<feature type="domain" description="Ig-like" evidence="3">
    <location>
        <begin position="33"/>
        <end position="126"/>
    </location>
</feature>
<keyword evidence="1" id="KW-1133">Transmembrane helix</keyword>
<dbReference type="GeneID" id="115397377"/>
<protein>
    <recommendedName>
        <fullName evidence="3">Ig-like domain-containing protein</fullName>
    </recommendedName>
</protein>
<feature type="signal peptide" evidence="2">
    <location>
        <begin position="1"/>
        <end position="18"/>
    </location>
</feature>
<sequence length="214" mass="23660">MSSVYFLLLLLELRLAASTDVSQGKLQVEALPGDPCTLQCTAKQEPGVQYISVRWYKVIGETRYGLISKSFPNGTTRWYADVDRRVQLVEGSLSISLPSADCDACGEYMCSLSAPVGQQNRDGRVQLVVKDCPVSATENATKDYLIIIASAVLIVALVIFFISYSCLKKTLKGRNKSIKKEILLDGSLRPLDKKDLMLIYTLGPKTKTSKHLYV</sequence>
<proteinExistence type="predicted"/>
<evidence type="ECO:0000313" key="4">
    <source>
        <dbReference type="Ensembl" id="ENSSFAP00005011604.1"/>
    </source>
</evidence>
<reference evidence="4" key="2">
    <citation type="submission" date="2025-08" db="UniProtKB">
        <authorList>
            <consortium name="Ensembl"/>
        </authorList>
    </citation>
    <scope>IDENTIFICATION</scope>
</reference>
<accession>A0A672GJT1</accession>
<dbReference type="Gene3D" id="2.60.40.10">
    <property type="entry name" value="Immunoglobulins"/>
    <property type="match status" value="1"/>
</dbReference>
<keyword evidence="1" id="KW-0812">Transmembrane</keyword>
<evidence type="ECO:0000259" key="3">
    <source>
        <dbReference type="PROSITE" id="PS50835"/>
    </source>
</evidence>
<dbReference type="PROSITE" id="PS50835">
    <property type="entry name" value="IG_LIKE"/>
    <property type="match status" value="1"/>
</dbReference>
<evidence type="ECO:0000256" key="2">
    <source>
        <dbReference type="SAM" id="SignalP"/>
    </source>
</evidence>
<dbReference type="Proteomes" id="UP000472267">
    <property type="component" value="Chromosome 11"/>
</dbReference>
<keyword evidence="1" id="KW-0472">Membrane</keyword>
<dbReference type="CTD" id="9308"/>
<dbReference type="InterPro" id="IPR013783">
    <property type="entry name" value="Ig-like_fold"/>
</dbReference>
<evidence type="ECO:0000256" key="1">
    <source>
        <dbReference type="SAM" id="Phobius"/>
    </source>
</evidence>
<gene>
    <name evidence="4" type="primary">cd83</name>
</gene>
<dbReference type="PANTHER" id="PTHR15193:SF1">
    <property type="entry name" value="CD83 ANTIGEN"/>
    <property type="match status" value="1"/>
</dbReference>
<keyword evidence="2" id="KW-0732">Signal</keyword>
<reference evidence="4" key="3">
    <citation type="submission" date="2025-09" db="UniProtKB">
        <authorList>
            <consortium name="Ensembl"/>
        </authorList>
    </citation>
    <scope>IDENTIFICATION</scope>
</reference>
<dbReference type="OrthoDB" id="9422899at2759"/>
<dbReference type="RefSeq" id="XP_029959506.1">
    <property type="nucleotide sequence ID" value="XM_030103646.1"/>
</dbReference>
<dbReference type="Ensembl" id="ENSSFAT00005012095.1">
    <property type="protein sequence ID" value="ENSSFAP00005011604.1"/>
    <property type="gene ID" value="ENSSFAG00005006476.1"/>
</dbReference>
<keyword evidence="5" id="KW-1185">Reference proteome</keyword>
<dbReference type="SUPFAM" id="SSF48726">
    <property type="entry name" value="Immunoglobulin"/>
    <property type="match status" value="1"/>
</dbReference>
<feature type="chain" id="PRO_5025408344" description="Ig-like domain-containing protein" evidence="2">
    <location>
        <begin position="19"/>
        <end position="214"/>
    </location>
</feature>
<organism evidence="4 5">
    <name type="scientific">Salarias fasciatus</name>
    <name type="common">Jewelled blenny</name>
    <name type="synonym">Blennius fasciatus</name>
    <dbReference type="NCBI Taxonomy" id="181472"/>
    <lineage>
        <taxon>Eukaryota</taxon>
        <taxon>Metazoa</taxon>
        <taxon>Chordata</taxon>
        <taxon>Craniata</taxon>
        <taxon>Vertebrata</taxon>
        <taxon>Euteleostomi</taxon>
        <taxon>Actinopterygii</taxon>
        <taxon>Neopterygii</taxon>
        <taxon>Teleostei</taxon>
        <taxon>Neoteleostei</taxon>
        <taxon>Acanthomorphata</taxon>
        <taxon>Ovalentaria</taxon>
        <taxon>Blenniimorphae</taxon>
        <taxon>Blenniiformes</taxon>
        <taxon>Blennioidei</taxon>
        <taxon>Blenniidae</taxon>
        <taxon>Salariinae</taxon>
        <taxon>Salarias</taxon>
    </lineage>
</organism>
<feature type="transmembrane region" description="Helical" evidence="1">
    <location>
        <begin position="144"/>
        <end position="167"/>
    </location>
</feature>
<reference evidence="4" key="1">
    <citation type="submission" date="2019-06" db="EMBL/GenBank/DDBJ databases">
        <authorList>
            <consortium name="Wellcome Sanger Institute Data Sharing"/>
        </authorList>
    </citation>
    <scope>NUCLEOTIDE SEQUENCE [LARGE SCALE GENOMIC DNA]</scope>
</reference>
<dbReference type="InParanoid" id="A0A672GJT1"/>
<name>A0A672GJT1_SALFA</name>
<evidence type="ECO:0000313" key="5">
    <source>
        <dbReference type="Proteomes" id="UP000472267"/>
    </source>
</evidence>
<dbReference type="InterPro" id="IPR007110">
    <property type="entry name" value="Ig-like_dom"/>
</dbReference>
<dbReference type="AlphaFoldDB" id="A0A672GJT1"/>
<dbReference type="InterPro" id="IPR036179">
    <property type="entry name" value="Ig-like_dom_sf"/>
</dbReference>
<dbReference type="OMA" id="GTTRWYK"/>
<dbReference type="PANTHER" id="PTHR15193">
    <property type="entry name" value="CD83 ANTIGEN"/>
    <property type="match status" value="1"/>
</dbReference>